<dbReference type="AlphaFoldDB" id="A0AAX3WS14"/>
<keyword evidence="1" id="KW-1133">Transmembrane helix</keyword>
<protein>
    <submittedName>
        <fullName evidence="2">Uncharacterized protein</fullName>
    </submittedName>
</protein>
<gene>
    <name evidence="2" type="ORF">QNH24_13225</name>
</gene>
<keyword evidence="1" id="KW-0812">Transmembrane</keyword>
<dbReference type="Proteomes" id="UP001178322">
    <property type="component" value="Chromosome"/>
</dbReference>
<dbReference type="EMBL" id="CP126101">
    <property type="protein sequence ID" value="WHY49315.1"/>
    <property type="molecule type" value="Genomic_DNA"/>
</dbReference>
<feature type="transmembrane region" description="Helical" evidence="1">
    <location>
        <begin position="5"/>
        <end position="24"/>
    </location>
</feature>
<proteinExistence type="predicted"/>
<reference evidence="2" key="1">
    <citation type="submission" date="2023-05" db="EMBL/GenBank/DDBJ databases">
        <title>Comparative genomics of Bacillaceae isolates and their secondary metabolite potential.</title>
        <authorList>
            <person name="Song L."/>
            <person name="Nielsen L.J."/>
            <person name="Mohite O."/>
            <person name="Xu X."/>
            <person name="Weber T."/>
            <person name="Kovacs A.T."/>
        </authorList>
    </citation>
    <scope>NUCLEOTIDE SEQUENCE</scope>
    <source>
        <strain evidence="2">LY1</strain>
    </source>
</reference>
<accession>A0AAX3WS14</accession>
<organism evidence="2 3">
    <name type="scientific">Lysinibacillus pakistanensis</name>
    <dbReference type="NCBI Taxonomy" id="759811"/>
    <lineage>
        <taxon>Bacteria</taxon>
        <taxon>Bacillati</taxon>
        <taxon>Bacillota</taxon>
        <taxon>Bacilli</taxon>
        <taxon>Bacillales</taxon>
        <taxon>Bacillaceae</taxon>
        <taxon>Lysinibacillus</taxon>
    </lineage>
</organism>
<name>A0AAX3WS14_9BACI</name>
<keyword evidence="1" id="KW-0472">Membrane</keyword>
<evidence type="ECO:0000313" key="2">
    <source>
        <dbReference type="EMBL" id="WHY49315.1"/>
    </source>
</evidence>
<evidence type="ECO:0000313" key="3">
    <source>
        <dbReference type="Proteomes" id="UP001178322"/>
    </source>
</evidence>
<evidence type="ECO:0000256" key="1">
    <source>
        <dbReference type="SAM" id="Phobius"/>
    </source>
</evidence>
<dbReference type="RefSeq" id="WP_283868068.1">
    <property type="nucleotide sequence ID" value="NZ_CP126101.1"/>
</dbReference>
<feature type="transmembrane region" description="Helical" evidence="1">
    <location>
        <begin position="30"/>
        <end position="48"/>
    </location>
</feature>
<sequence length="52" mass="6112">MKKKLVFYSLFFIVMLLILLFYQKYPLSEAIMRAVIFTAVCIGVHILSEKIK</sequence>